<evidence type="ECO:0000313" key="3">
    <source>
        <dbReference type="Proteomes" id="UP000447434"/>
    </source>
</evidence>
<keyword evidence="3" id="KW-1185">Reference proteome</keyword>
<reference evidence="3" key="1">
    <citation type="journal article" date="2020" name="Nat. Commun.">
        <title>Genome sequence of the cluster root forming white lupin.</title>
        <authorList>
            <person name="Hufnagel B."/>
            <person name="Marques A."/>
            <person name="Soriano A."/>
            <person name="Marques L."/>
            <person name="Divol F."/>
            <person name="Doumas P."/>
            <person name="Sallet E."/>
            <person name="Mancinotti D."/>
            <person name="Carrere S."/>
            <person name="Marande W."/>
            <person name="Arribat S."/>
            <person name="Keller J."/>
            <person name="Huneau C."/>
            <person name="Blein T."/>
            <person name="Aime D."/>
            <person name="Laguerre M."/>
            <person name="Taylor J."/>
            <person name="Schubert V."/>
            <person name="Nelson M."/>
            <person name="Geu-Flores F."/>
            <person name="Crespi M."/>
            <person name="Gallardo-Guerrero K."/>
            <person name="Delaux P.-M."/>
            <person name="Salse J."/>
            <person name="Berges H."/>
            <person name="Guyot R."/>
            <person name="Gouzy J."/>
            <person name="Peret B."/>
        </authorList>
    </citation>
    <scope>NUCLEOTIDE SEQUENCE [LARGE SCALE GENOMIC DNA]</scope>
    <source>
        <strain evidence="3">cv. Amiga</strain>
    </source>
</reference>
<evidence type="ECO:0000256" key="1">
    <source>
        <dbReference type="SAM" id="SignalP"/>
    </source>
</evidence>
<sequence>MACNSSILFNWPLCVSIIIYLRDVESISPTIKTTTSEIVGKLFILSSEFLSTISFNFNF</sequence>
<evidence type="ECO:0000313" key="2">
    <source>
        <dbReference type="EMBL" id="KAE9617701.1"/>
    </source>
</evidence>
<dbReference type="Proteomes" id="UP000447434">
    <property type="component" value="Chromosome 3"/>
</dbReference>
<comment type="caution">
    <text evidence="2">The sequence shown here is derived from an EMBL/GenBank/DDBJ whole genome shotgun (WGS) entry which is preliminary data.</text>
</comment>
<dbReference type="EMBL" id="WOCE01000003">
    <property type="protein sequence ID" value="KAE9617701.1"/>
    <property type="molecule type" value="Genomic_DNA"/>
</dbReference>
<gene>
    <name evidence="2" type="ORF">Lalb_Chr03g0038121</name>
</gene>
<dbReference type="AlphaFoldDB" id="A0A6A4QUE6"/>
<proteinExistence type="predicted"/>
<organism evidence="2 3">
    <name type="scientific">Lupinus albus</name>
    <name type="common">White lupine</name>
    <name type="synonym">Lupinus termis</name>
    <dbReference type="NCBI Taxonomy" id="3870"/>
    <lineage>
        <taxon>Eukaryota</taxon>
        <taxon>Viridiplantae</taxon>
        <taxon>Streptophyta</taxon>
        <taxon>Embryophyta</taxon>
        <taxon>Tracheophyta</taxon>
        <taxon>Spermatophyta</taxon>
        <taxon>Magnoliopsida</taxon>
        <taxon>eudicotyledons</taxon>
        <taxon>Gunneridae</taxon>
        <taxon>Pentapetalae</taxon>
        <taxon>rosids</taxon>
        <taxon>fabids</taxon>
        <taxon>Fabales</taxon>
        <taxon>Fabaceae</taxon>
        <taxon>Papilionoideae</taxon>
        <taxon>50 kb inversion clade</taxon>
        <taxon>genistoids sensu lato</taxon>
        <taxon>core genistoids</taxon>
        <taxon>Genisteae</taxon>
        <taxon>Lupinus</taxon>
    </lineage>
</organism>
<protein>
    <submittedName>
        <fullName evidence="2">Uncharacterized protein</fullName>
    </submittedName>
</protein>
<accession>A0A6A4QUE6</accession>
<feature type="chain" id="PRO_5025564961" evidence="1">
    <location>
        <begin position="27"/>
        <end position="59"/>
    </location>
</feature>
<name>A0A6A4QUE6_LUPAL</name>
<feature type="signal peptide" evidence="1">
    <location>
        <begin position="1"/>
        <end position="26"/>
    </location>
</feature>
<keyword evidence="1" id="KW-0732">Signal</keyword>